<reference evidence="5" key="1">
    <citation type="journal article" date="2019" name="Int. J. Syst. Evol. Microbiol.">
        <title>The Global Catalogue of Microorganisms (GCM) 10K type strain sequencing project: providing services to taxonomists for standard genome sequencing and annotation.</title>
        <authorList>
            <consortium name="The Broad Institute Genomics Platform"/>
            <consortium name="The Broad Institute Genome Sequencing Center for Infectious Disease"/>
            <person name="Wu L."/>
            <person name="Ma J."/>
        </authorList>
    </citation>
    <scope>NUCLEOTIDE SEQUENCE [LARGE SCALE GENOMIC DNA]</scope>
    <source>
        <strain evidence="5">NBRC 106593</strain>
    </source>
</reference>
<evidence type="ECO:0000256" key="1">
    <source>
        <dbReference type="ARBA" id="ARBA00006889"/>
    </source>
</evidence>
<keyword evidence="2" id="KW-0732">Signal</keyword>
<dbReference type="EMBL" id="JBHSWJ010000002">
    <property type="protein sequence ID" value="MFC6712493.1"/>
    <property type="molecule type" value="Genomic_DNA"/>
</dbReference>
<protein>
    <submittedName>
        <fullName evidence="4">Lipocalin family protein</fullName>
    </submittedName>
</protein>
<comment type="similarity">
    <text evidence="1 2">Belongs to the calycin superfamily. Lipocalin family.</text>
</comment>
<feature type="signal peptide" evidence="2">
    <location>
        <begin position="1"/>
        <end position="19"/>
    </location>
</feature>
<dbReference type="InterPro" id="IPR022271">
    <property type="entry name" value="Lipocalin_ApoD"/>
</dbReference>
<dbReference type="Pfam" id="PF08212">
    <property type="entry name" value="Lipocalin_2"/>
    <property type="match status" value="1"/>
</dbReference>
<dbReference type="InterPro" id="IPR047202">
    <property type="entry name" value="Lipocalin_Blc-like_dom"/>
</dbReference>
<feature type="domain" description="Lipocalin/cytosolic fatty-acid binding" evidence="3">
    <location>
        <begin position="38"/>
        <end position="183"/>
    </location>
</feature>
<evidence type="ECO:0000256" key="2">
    <source>
        <dbReference type="PIRNR" id="PIRNR036893"/>
    </source>
</evidence>
<comment type="caution">
    <text evidence="4">The sequence shown here is derived from an EMBL/GenBank/DDBJ whole genome shotgun (WGS) entry which is preliminary data.</text>
</comment>
<gene>
    <name evidence="4" type="ORF">ACFQBT_00945</name>
</gene>
<dbReference type="SUPFAM" id="SSF50814">
    <property type="entry name" value="Lipocalins"/>
    <property type="match status" value="1"/>
</dbReference>
<evidence type="ECO:0000259" key="3">
    <source>
        <dbReference type="Pfam" id="PF08212"/>
    </source>
</evidence>
<name>A0ABW2AP39_9MICO</name>
<dbReference type="Gene3D" id="2.40.128.20">
    <property type="match status" value="1"/>
</dbReference>
<evidence type="ECO:0000313" key="4">
    <source>
        <dbReference type="EMBL" id="MFC6712493.1"/>
    </source>
</evidence>
<sequence>MRLLRIAAAATLVTAAALAGSTATASATTAPTKPVASVDLTRYLGSWYQVAAIPQWFSLQCAKDSTATYTANPDGTVGVRNACTTYWGSSSVVTGKAKVQNAPATSELAVSFLKLFGQQIYTGTNYQVIGLGAAYDWAVVTDPARSSAFVISRAPALTAAQKATVESVLTENAIDPCRLQVTPVTGGKSKTGKFC</sequence>
<proteinExistence type="inferred from homology"/>
<dbReference type="PANTHER" id="PTHR10612:SF34">
    <property type="entry name" value="APOLIPOPROTEIN D"/>
    <property type="match status" value="1"/>
</dbReference>
<accession>A0ABW2AP39</accession>
<evidence type="ECO:0000313" key="5">
    <source>
        <dbReference type="Proteomes" id="UP001596356"/>
    </source>
</evidence>
<keyword evidence="5" id="KW-1185">Reference proteome</keyword>
<organism evidence="4 5">
    <name type="scientific">Branchiibius cervicis</name>
    <dbReference type="NCBI Taxonomy" id="908252"/>
    <lineage>
        <taxon>Bacteria</taxon>
        <taxon>Bacillati</taxon>
        <taxon>Actinomycetota</taxon>
        <taxon>Actinomycetes</taxon>
        <taxon>Micrococcales</taxon>
        <taxon>Dermacoccaceae</taxon>
        <taxon>Branchiibius</taxon>
    </lineage>
</organism>
<dbReference type="InterPro" id="IPR012674">
    <property type="entry name" value="Calycin"/>
</dbReference>
<dbReference type="Proteomes" id="UP001596356">
    <property type="component" value="Unassembled WGS sequence"/>
</dbReference>
<dbReference type="CDD" id="cd19438">
    <property type="entry name" value="lipocalin_Blc-like"/>
    <property type="match status" value="1"/>
</dbReference>
<dbReference type="PANTHER" id="PTHR10612">
    <property type="entry name" value="APOLIPOPROTEIN D"/>
    <property type="match status" value="1"/>
</dbReference>
<dbReference type="PIRSF" id="PIRSF036893">
    <property type="entry name" value="Lipocalin_ApoD"/>
    <property type="match status" value="1"/>
</dbReference>
<feature type="chain" id="PRO_5045016632" evidence="2">
    <location>
        <begin position="20"/>
        <end position="195"/>
    </location>
</feature>
<dbReference type="InterPro" id="IPR000566">
    <property type="entry name" value="Lipocln_cytosolic_FA-bd_dom"/>
</dbReference>
<dbReference type="RefSeq" id="WP_377819959.1">
    <property type="nucleotide sequence ID" value="NZ_JBHSWJ010000002.1"/>
</dbReference>